<evidence type="ECO:0000256" key="15">
    <source>
        <dbReference type="ARBA" id="ARBA00023136"/>
    </source>
</evidence>
<dbReference type="EMBL" id="JBHUIW010000012">
    <property type="protein sequence ID" value="MFD2182905.1"/>
    <property type="molecule type" value="Genomic_DNA"/>
</dbReference>
<dbReference type="PROSITE" id="PS01315">
    <property type="entry name" value="CDS"/>
    <property type="match status" value="1"/>
</dbReference>
<evidence type="ECO:0000256" key="14">
    <source>
        <dbReference type="ARBA" id="ARBA00023098"/>
    </source>
</evidence>
<evidence type="ECO:0000256" key="13">
    <source>
        <dbReference type="ARBA" id="ARBA00022989"/>
    </source>
</evidence>
<evidence type="ECO:0000313" key="21">
    <source>
        <dbReference type="Proteomes" id="UP001597314"/>
    </source>
</evidence>
<evidence type="ECO:0000256" key="19">
    <source>
        <dbReference type="SAM" id="Phobius"/>
    </source>
</evidence>
<evidence type="ECO:0000256" key="10">
    <source>
        <dbReference type="ARBA" id="ARBA00022679"/>
    </source>
</evidence>
<keyword evidence="8" id="KW-1003">Cell membrane</keyword>
<reference evidence="21" key="1">
    <citation type="journal article" date="2019" name="Int. J. Syst. Evol. Microbiol.">
        <title>The Global Catalogue of Microorganisms (GCM) 10K type strain sequencing project: providing services to taxonomists for standard genome sequencing and annotation.</title>
        <authorList>
            <consortium name="The Broad Institute Genomics Platform"/>
            <consortium name="The Broad Institute Genome Sequencing Center for Infectious Disease"/>
            <person name="Wu L."/>
            <person name="Ma J."/>
        </authorList>
    </citation>
    <scope>NUCLEOTIDE SEQUENCE [LARGE SCALE GENOMIC DNA]</scope>
    <source>
        <strain evidence="21">CGMCC 1.6774</strain>
    </source>
</reference>
<comment type="pathway">
    <text evidence="3 18">Phospholipid metabolism; CDP-diacylglycerol biosynthesis; CDP-diacylglycerol from sn-glycerol 3-phosphate: step 3/3.</text>
</comment>
<comment type="caution">
    <text evidence="20">The sequence shown here is derived from an EMBL/GenBank/DDBJ whole genome shotgun (WGS) entry which is preliminary data.</text>
</comment>
<accession>A0ABW5AK96</accession>
<evidence type="ECO:0000256" key="9">
    <source>
        <dbReference type="ARBA" id="ARBA00022516"/>
    </source>
</evidence>
<dbReference type="Proteomes" id="UP001597314">
    <property type="component" value="Unassembled WGS sequence"/>
</dbReference>
<evidence type="ECO:0000256" key="5">
    <source>
        <dbReference type="ARBA" id="ARBA00010185"/>
    </source>
</evidence>
<evidence type="ECO:0000256" key="16">
    <source>
        <dbReference type="ARBA" id="ARBA00023209"/>
    </source>
</evidence>
<keyword evidence="14" id="KW-0443">Lipid metabolism</keyword>
<comment type="subcellular location">
    <subcellularLocation>
        <location evidence="2">Cell membrane</location>
        <topology evidence="2">Multi-pass membrane protein</topology>
    </subcellularLocation>
</comment>
<keyword evidence="9" id="KW-0444">Lipid biosynthesis</keyword>
<feature type="transmembrane region" description="Helical" evidence="19">
    <location>
        <begin position="94"/>
        <end position="111"/>
    </location>
</feature>
<evidence type="ECO:0000256" key="8">
    <source>
        <dbReference type="ARBA" id="ARBA00022475"/>
    </source>
</evidence>
<evidence type="ECO:0000256" key="3">
    <source>
        <dbReference type="ARBA" id="ARBA00005119"/>
    </source>
</evidence>
<keyword evidence="11 18" id="KW-0812">Transmembrane</keyword>
<keyword evidence="15 19" id="KW-0472">Membrane</keyword>
<sequence length="284" mass="28473">MPDDVDSPAISAPSPKKRSDTLIRVVSAVVLAPLAIGAVLVGGWPFVLFWTVAAIGVHWEWASEILRLSRQIQAIGAGVLGIAGLIAGTGRPGLAVLVLVGGIAAMAVWGAERRAWCVGGLAYAGLVLAGPAVLRADPGWGVAAIFFLFAVVWATDVLAYFGGRTFGGPKLAPSISPGKTWSGGITGAVGGVVAGLLVAALAGVPNLLAVAALALVLSAVSQAGDLFESAVKRRFGVKDSSRIIPGHGGLMDRLDGFLAAAGAAALLGALRGGVDGAAHGLLVW</sequence>
<feature type="transmembrane region" description="Helical" evidence="19">
    <location>
        <begin position="116"/>
        <end position="134"/>
    </location>
</feature>
<keyword evidence="13 19" id="KW-1133">Transmembrane helix</keyword>
<dbReference type="GO" id="GO:0016779">
    <property type="term" value="F:nucleotidyltransferase activity"/>
    <property type="evidence" value="ECO:0007669"/>
    <property type="project" value="UniProtKB-KW"/>
</dbReference>
<evidence type="ECO:0000256" key="12">
    <source>
        <dbReference type="ARBA" id="ARBA00022695"/>
    </source>
</evidence>
<dbReference type="PANTHER" id="PTHR46382:SF1">
    <property type="entry name" value="PHOSPHATIDATE CYTIDYLYLTRANSFERASE"/>
    <property type="match status" value="1"/>
</dbReference>
<feature type="transmembrane region" description="Helical" evidence="19">
    <location>
        <begin position="207"/>
        <end position="227"/>
    </location>
</feature>
<comment type="catalytic activity">
    <reaction evidence="1 18">
        <text>a 1,2-diacyl-sn-glycero-3-phosphate + CTP + H(+) = a CDP-1,2-diacyl-sn-glycerol + diphosphate</text>
        <dbReference type="Rhea" id="RHEA:16229"/>
        <dbReference type="ChEBI" id="CHEBI:15378"/>
        <dbReference type="ChEBI" id="CHEBI:33019"/>
        <dbReference type="ChEBI" id="CHEBI:37563"/>
        <dbReference type="ChEBI" id="CHEBI:58332"/>
        <dbReference type="ChEBI" id="CHEBI:58608"/>
        <dbReference type="EC" id="2.7.7.41"/>
    </reaction>
</comment>
<keyword evidence="21" id="KW-1185">Reference proteome</keyword>
<dbReference type="Pfam" id="PF01148">
    <property type="entry name" value="CTP_transf_1"/>
    <property type="match status" value="1"/>
</dbReference>
<comment type="similarity">
    <text evidence="5 18">Belongs to the CDS family.</text>
</comment>
<evidence type="ECO:0000256" key="18">
    <source>
        <dbReference type="RuleBase" id="RU003938"/>
    </source>
</evidence>
<evidence type="ECO:0000256" key="6">
    <source>
        <dbReference type="ARBA" id="ARBA00012487"/>
    </source>
</evidence>
<dbReference type="InterPro" id="IPR000374">
    <property type="entry name" value="PC_trans"/>
</dbReference>
<evidence type="ECO:0000256" key="2">
    <source>
        <dbReference type="ARBA" id="ARBA00004651"/>
    </source>
</evidence>
<organism evidence="20 21">
    <name type="scientific">Rhodoplanes azumiensis</name>
    <dbReference type="NCBI Taxonomy" id="1897628"/>
    <lineage>
        <taxon>Bacteria</taxon>
        <taxon>Pseudomonadati</taxon>
        <taxon>Pseudomonadota</taxon>
        <taxon>Alphaproteobacteria</taxon>
        <taxon>Hyphomicrobiales</taxon>
        <taxon>Nitrobacteraceae</taxon>
        <taxon>Rhodoplanes</taxon>
    </lineage>
</organism>
<keyword evidence="17" id="KW-1208">Phospholipid metabolism</keyword>
<feature type="transmembrane region" description="Helical" evidence="19">
    <location>
        <begin position="140"/>
        <end position="161"/>
    </location>
</feature>
<protein>
    <recommendedName>
        <fullName evidence="7 18">Phosphatidate cytidylyltransferase</fullName>
        <ecNumber evidence="6 18">2.7.7.41</ecNumber>
    </recommendedName>
</protein>
<evidence type="ECO:0000256" key="17">
    <source>
        <dbReference type="ARBA" id="ARBA00023264"/>
    </source>
</evidence>
<proteinExistence type="inferred from homology"/>
<keyword evidence="10 18" id="KW-0808">Transferase</keyword>
<feature type="transmembrane region" description="Helical" evidence="19">
    <location>
        <begin position="181"/>
        <end position="201"/>
    </location>
</feature>
<name>A0ABW5AK96_9BRAD</name>
<feature type="transmembrane region" description="Helical" evidence="19">
    <location>
        <begin position="21"/>
        <end position="41"/>
    </location>
</feature>
<gene>
    <name evidence="20" type="ORF">ACFSOX_12145</name>
</gene>
<evidence type="ECO:0000256" key="11">
    <source>
        <dbReference type="ARBA" id="ARBA00022692"/>
    </source>
</evidence>
<evidence type="ECO:0000256" key="7">
    <source>
        <dbReference type="ARBA" id="ARBA00019373"/>
    </source>
</evidence>
<comment type="pathway">
    <text evidence="4">Lipid metabolism.</text>
</comment>
<keyword evidence="12 18" id="KW-0548">Nucleotidyltransferase</keyword>
<dbReference type="PANTHER" id="PTHR46382">
    <property type="entry name" value="PHOSPHATIDATE CYTIDYLYLTRANSFERASE"/>
    <property type="match status" value="1"/>
</dbReference>
<evidence type="ECO:0000256" key="4">
    <source>
        <dbReference type="ARBA" id="ARBA00005189"/>
    </source>
</evidence>
<evidence type="ECO:0000313" key="20">
    <source>
        <dbReference type="EMBL" id="MFD2182905.1"/>
    </source>
</evidence>
<evidence type="ECO:0000256" key="1">
    <source>
        <dbReference type="ARBA" id="ARBA00001698"/>
    </source>
</evidence>
<keyword evidence="16" id="KW-0594">Phospholipid biosynthesis</keyword>
<dbReference type="EC" id="2.7.7.41" evidence="6 18"/>